<protein>
    <submittedName>
        <fullName evidence="1">Uncharacterized protein</fullName>
    </submittedName>
</protein>
<evidence type="ECO:0000313" key="1">
    <source>
        <dbReference type="EMBL" id="MEA5445006.1"/>
    </source>
</evidence>
<organism evidence="1 2">
    <name type="scientific">Natronospira elongata</name>
    <dbReference type="NCBI Taxonomy" id="3110268"/>
    <lineage>
        <taxon>Bacteria</taxon>
        <taxon>Pseudomonadati</taxon>
        <taxon>Pseudomonadota</taxon>
        <taxon>Gammaproteobacteria</taxon>
        <taxon>Natronospirales</taxon>
        <taxon>Natronospiraceae</taxon>
        <taxon>Natronospira</taxon>
    </lineage>
</organism>
<dbReference type="RefSeq" id="WP_346050632.1">
    <property type="nucleotide sequence ID" value="NZ_JAYGII010000005.1"/>
</dbReference>
<dbReference type="Proteomes" id="UP001302316">
    <property type="component" value="Unassembled WGS sequence"/>
</dbReference>
<accession>A0AAP6JDI9</accession>
<evidence type="ECO:0000313" key="2">
    <source>
        <dbReference type="Proteomes" id="UP001302316"/>
    </source>
</evidence>
<comment type="caution">
    <text evidence="1">The sequence shown here is derived from an EMBL/GenBank/DDBJ whole genome shotgun (WGS) entry which is preliminary data.</text>
</comment>
<dbReference type="EMBL" id="JAYGII010000005">
    <property type="protein sequence ID" value="MEA5445006.1"/>
    <property type="molecule type" value="Genomic_DNA"/>
</dbReference>
<gene>
    <name evidence="1" type="ORF">VCB98_04135</name>
</gene>
<name>A0AAP6JDI9_9GAMM</name>
<proteinExistence type="predicted"/>
<sequence>MKRQTPTSQPGASDRPLPGPRLFLLGSLTILLGLLANDALHAEEPRQARWVLELGTADFHAVLPEDGDCPDLTDGEPLLRCHRPLSFNGDRGGSWAIGVDVPLIATPGQGSWHLGVRLGRHGPANLDGEMPDAVGGRLQGRLGSDYALLQLQREFPRIAGGLGFNMNAGVGVARVAVRDLQRLRADQRWQAEGGDRSGYLLRLGLGVDWRFESGNTVGLLWQHDALDGYASDSGEGRFFDGEDWQPQSFAAVRGGLARQSLSLKLTVPFRY</sequence>
<keyword evidence="2" id="KW-1185">Reference proteome</keyword>
<dbReference type="AlphaFoldDB" id="A0AAP6JDI9"/>
<reference evidence="1 2" key="1">
    <citation type="submission" date="2023-12" db="EMBL/GenBank/DDBJ databases">
        <title>Whole-genome sequencing of halo(alkali)philic microorganisms from hypersaline lakes.</title>
        <authorList>
            <person name="Sorokin D.Y."/>
            <person name="Merkel A.Y."/>
            <person name="Messina E."/>
            <person name="Yakimov M."/>
        </authorList>
    </citation>
    <scope>NUCLEOTIDE SEQUENCE [LARGE SCALE GENOMIC DNA]</scope>
    <source>
        <strain evidence="1 2">AB-CW1</strain>
    </source>
</reference>